<name>A0A375JDJ8_9BURK</name>
<proteinExistence type="predicted"/>
<evidence type="ECO:0000313" key="1">
    <source>
        <dbReference type="EMBL" id="SPS02892.1"/>
    </source>
</evidence>
<dbReference type="AlphaFoldDB" id="A0A375JDJ8"/>
<organism evidence="1 2">
    <name type="scientific">Cupriavidus taiwanensis</name>
    <dbReference type="NCBI Taxonomy" id="164546"/>
    <lineage>
        <taxon>Bacteria</taxon>
        <taxon>Pseudomonadati</taxon>
        <taxon>Pseudomonadota</taxon>
        <taxon>Betaproteobacteria</taxon>
        <taxon>Burkholderiales</taxon>
        <taxon>Burkholderiaceae</taxon>
        <taxon>Cupriavidus</taxon>
    </lineage>
</organism>
<dbReference type="RefSeq" id="WP_116386506.1">
    <property type="nucleotide sequence ID" value="NZ_OVTA01000108.1"/>
</dbReference>
<reference evidence="1 2" key="1">
    <citation type="submission" date="2018-01" db="EMBL/GenBank/DDBJ databases">
        <authorList>
            <person name="Gaut B.S."/>
            <person name="Morton B.R."/>
            <person name="Clegg M.T."/>
            <person name="Duvall M.R."/>
        </authorList>
    </citation>
    <scope>NUCLEOTIDE SEQUENCE [LARGE SCALE GENOMIC DNA]</scope>
    <source>
        <strain evidence="1">Cupriavidus taiwanensis cmp 52</strain>
    </source>
</reference>
<dbReference type="Proteomes" id="UP000256805">
    <property type="component" value="Unassembled WGS sequence"/>
</dbReference>
<protein>
    <submittedName>
        <fullName evidence="1">Uncharacterized protein</fullName>
    </submittedName>
</protein>
<sequence>MVFFEFSKQGVSAFVSFWQENRTHQLWVSGGALSQQEVDDLRATGMSVSVFTHEVDPESAGAMAHAIDVIREHHPSEVIWSEAQAS</sequence>
<accession>A0A375JDJ8</accession>
<dbReference type="EMBL" id="OVTA01000108">
    <property type="protein sequence ID" value="SPS02892.1"/>
    <property type="molecule type" value="Genomic_DNA"/>
</dbReference>
<evidence type="ECO:0000313" key="2">
    <source>
        <dbReference type="Proteomes" id="UP000256805"/>
    </source>
</evidence>
<gene>
    <name evidence="1" type="ORF">CBM2634_U420007</name>
</gene>